<name>A0AAE0XQD4_9GAST</name>
<comment type="caution">
    <text evidence="1">The sequence shown here is derived from an EMBL/GenBank/DDBJ whole genome shotgun (WGS) entry which is preliminary data.</text>
</comment>
<sequence length="102" mass="11843">MSVLHLQLFRSFGKPVTASVISENTCRYFLLSRGFATSIEFRYVGIIIEVYGCLEFATSTEFRYVGIIIEVYGCLEFATSIEFRYVGYNYIGLWMSRVCYKH</sequence>
<gene>
    <name evidence="1" type="ORF">RRG08_024785</name>
</gene>
<proteinExistence type="predicted"/>
<evidence type="ECO:0000313" key="1">
    <source>
        <dbReference type="EMBL" id="KAK3703481.1"/>
    </source>
</evidence>
<dbReference type="EMBL" id="JAWDGP010007831">
    <property type="protein sequence ID" value="KAK3703481.1"/>
    <property type="molecule type" value="Genomic_DNA"/>
</dbReference>
<protein>
    <submittedName>
        <fullName evidence="1">Uncharacterized protein</fullName>
    </submittedName>
</protein>
<keyword evidence="2" id="KW-1185">Reference proteome</keyword>
<reference evidence="1" key="1">
    <citation type="journal article" date="2023" name="G3 (Bethesda)">
        <title>A reference genome for the long-term kleptoplast-retaining sea slug Elysia crispata morphotype clarki.</title>
        <authorList>
            <person name="Eastman K.E."/>
            <person name="Pendleton A.L."/>
            <person name="Shaikh M.A."/>
            <person name="Suttiyut T."/>
            <person name="Ogas R."/>
            <person name="Tomko P."/>
            <person name="Gavelis G."/>
            <person name="Widhalm J.R."/>
            <person name="Wisecaver J.H."/>
        </authorList>
    </citation>
    <scope>NUCLEOTIDE SEQUENCE</scope>
    <source>
        <strain evidence="1">ECLA1</strain>
    </source>
</reference>
<evidence type="ECO:0000313" key="2">
    <source>
        <dbReference type="Proteomes" id="UP001283361"/>
    </source>
</evidence>
<dbReference type="Proteomes" id="UP001283361">
    <property type="component" value="Unassembled WGS sequence"/>
</dbReference>
<dbReference type="AlphaFoldDB" id="A0AAE0XQD4"/>
<accession>A0AAE0XQD4</accession>
<organism evidence="1 2">
    <name type="scientific">Elysia crispata</name>
    <name type="common">lettuce slug</name>
    <dbReference type="NCBI Taxonomy" id="231223"/>
    <lineage>
        <taxon>Eukaryota</taxon>
        <taxon>Metazoa</taxon>
        <taxon>Spiralia</taxon>
        <taxon>Lophotrochozoa</taxon>
        <taxon>Mollusca</taxon>
        <taxon>Gastropoda</taxon>
        <taxon>Heterobranchia</taxon>
        <taxon>Euthyneura</taxon>
        <taxon>Panpulmonata</taxon>
        <taxon>Sacoglossa</taxon>
        <taxon>Placobranchoidea</taxon>
        <taxon>Plakobranchidae</taxon>
        <taxon>Elysia</taxon>
    </lineage>
</organism>